<evidence type="ECO:0000313" key="2">
    <source>
        <dbReference type="Proteomes" id="UP000249682"/>
    </source>
</evidence>
<evidence type="ECO:0000313" key="1">
    <source>
        <dbReference type="EMBL" id="AWV48029.1"/>
    </source>
</evidence>
<reference evidence="1 2" key="1">
    <citation type="submission" date="2018-05" db="EMBL/GenBank/DDBJ databases">
        <title>Evolution of small genomes with special reference to Mycobacterium leprae.</title>
        <authorList>
            <person name="Mohanty P.S."/>
            <person name="Bansal A.K."/>
            <person name="Gupta U.D."/>
            <person name="Naaz F."/>
            <person name="Dwivedi V.D."/>
            <person name="Singh H."/>
            <person name="Gupta G."/>
            <person name="Sharma S."/>
            <person name="Arora M."/>
        </authorList>
    </citation>
    <scope>NUCLEOTIDE SEQUENCE [LARGE SCALE GENOMIC DNA]</scope>
    <source>
        <strain evidence="1 2">MRHRU-235-G</strain>
    </source>
</reference>
<dbReference type="EMBL" id="CP029543">
    <property type="protein sequence ID" value="AWV48029.1"/>
    <property type="molecule type" value="Genomic_DNA"/>
</dbReference>
<gene>
    <name evidence="1" type="ORF">DIJ64_08005</name>
</gene>
<protein>
    <submittedName>
        <fullName evidence="1">Uncharacterized protein</fullName>
    </submittedName>
</protein>
<dbReference type="AlphaFoldDB" id="A0AAD0KSE8"/>
<sequence>MCDEVMDLLVIYSNRFGILDMTINSPPQQRIVNYYNNNMINQITGDTIYLNAFLLNFIAQKK</sequence>
<proteinExistence type="predicted"/>
<accession>A0AAD0KSE8</accession>
<organism evidence="1 2">
    <name type="scientific">Mycobacterium leprae</name>
    <dbReference type="NCBI Taxonomy" id="1769"/>
    <lineage>
        <taxon>Bacteria</taxon>
        <taxon>Bacillati</taxon>
        <taxon>Actinomycetota</taxon>
        <taxon>Actinomycetes</taxon>
        <taxon>Mycobacteriales</taxon>
        <taxon>Mycobacteriaceae</taxon>
        <taxon>Mycobacterium</taxon>
    </lineage>
</organism>
<dbReference type="Proteomes" id="UP000249682">
    <property type="component" value="Chromosome"/>
</dbReference>
<name>A0AAD0KSE8_MYCLR</name>